<protein>
    <submittedName>
        <fullName evidence="1">GDCCVxC domain-containing (Seleno)protein</fullName>
    </submittedName>
</protein>
<dbReference type="NCBIfam" id="NF041374">
    <property type="entry name" value="GDCCVxC"/>
    <property type="match status" value="1"/>
</dbReference>
<evidence type="ECO:0000313" key="2">
    <source>
        <dbReference type="Proteomes" id="UP001168552"/>
    </source>
</evidence>
<name>A0ABT8F995_9BACT</name>
<evidence type="ECO:0000313" key="1">
    <source>
        <dbReference type="EMBL" id="MDN4167053.1"/>
    </source>
</evidence>
<dbReference type="RefSeq" id="WP_320005592.1">
    <property type="nucleotide sequence ID" value="NZ_JAUHJS010000011.1"/>
</dbReference>
<comment type="caution">
    <text evidence="1">The sequence shown here is derived from an EMBL/GenBank/DDBJ whole genome shotgun (WGS) entry which is preliminary data.</text>
</comment>
<dbReference type="EMBL" id="JAUHJS010000011">
    <property type="protein sequence ID" value="MDN4167053.1"/>
    <property type="molecule type" value="Genomic_DNA"/>
</dbReference>
<proteinExistence type="predicted"/>
<dbReference type="InterPro" id="IPR047677">
    <property type="entry name" value="GDCCVxC"/>
</dbReference>
<accession>A0ABT8F995</accession>
<reference evidence="1" key="1">
    <citation type="submission" date="2023-06" db="EMBL/GenBank/DDBJ databases">
        <title>Cytophagales bacterium Strain LB-30, isolated from soil.</title>
        <authorList>
            <person name="Liu B."/>
        </authorList>
    </citation>
    <scope>NUCLEOTIDE SEQUENCE</scope>
    <source>
        <strain evidence="1">LB-30</strain>
    </source>
</reference>
<sequence length="70" mass="7837">MEIILESTITCPHCGHQKEETMPTDACQYFYECENCHQLLKPKAGDCCVYCSYGSVKCPPVQNDPNKGCC</sequence>
<keyword evidence="2" id="KW-1185">Reference proteome</keyword>
<dbReference type="Proteomes" id="UP001168552">
    <property type="component" value="Unassembled WGS sequence"/>
</dbReference>
<organism evidence="1 2">
    <name type="scientific">Shiella aurantiaca</name>
    <dbReference type="NCBI Taxonomy" id="3058365"/>
    <lineage>
        <taxon>Bacteria</taxon>
        <taxon>Pseudomonadati</taxon>
        <taxon>Bacteroidota</taxon>
        <taxon>Cytophagia</taxon>
        <taxon>Cytophagales</taxon>
        <taxon>Shiellaceae</taxon>
        <taxon>Shiella</taxon>
    </lineage>
</organism>
<gene>
    <name evidence="1" type="ORF">QWY31_16195</name>
</gene>